<evidence type="ECO:0000256" key="5">
    <source>
        <dbReference type="ARBA" id="ARBA00023251"/>
    </source>
</evidence>
<dbReference type="PANTHER" id="PTHR43229">
    <property type="entry name" value="NODULATION PROTEIN J"/>
    <property type="match status" value="1"/>
</dbReference>
<evidence type="ECO:0000259" key="7">
    <source>
        <dbReference type="PROSITE" id="PS51012"/>
    </source>
</evidence>
<comment type="caution">
    <text evidence="8">The sequence shown here is derived from an EMBL/GenBank/DDBJ whole genome shotgun (WGS) entry which is preliminary data.</text>
</comment>
<dbReference type="RefSeq" id="WP_169397308.1">
    <property type="nucleotide sequence ID" value="NZ_BAAAJH010000026.1"/>
</dbReference>
<comment type="similarity">
    <text evidence="6">Belongs to the ABC-2 integral membrane protein family.</text>
</comment>
<evidence type="ECO:0000256" key="2">
    <source>
        <dbReference type="ARBA" id="ARBA00022692"/>
    </source>
</evidence>
<dbReference type="Proteomes" id="UP001296706">
    <property type="component" value="Unassembled WGS sequence"/>
</dbReference>
<name>A0ABX1RIM9_9PSEU</name>
<evidence type="ECO:0000256" key="6">
    <source>
        <dbReference type="RuleBase" id="RU361157"/>
    </source>
</evidence>
<feature type="transmembrane region" description="Helical" evidence="6">
    <location>
        <begin position="110"/>
        <end position="138"/>
    </location>
</feature>
<evidence type="ECO:0000256" key="4">
    <source>
        <dbReference type="ARBA" id="ARBA00023136"/>
    </source>
</evidence>
<reference evidence="8 9" key="1">
    <citation type="submission" date="2020-04" db="EMBL/GenBank/DDBJ databases">
        <authorList>
            <person name="Klaysubun C."/>
            <person name="Duangmal K."/>
            <person name="Lipun K."/>
        </authorList>
    </citation>
    <scope>NUCLEOTIDE SEQUENCE [LARGE SCALE GENOMIC DNA]</scope>
    <source>
        <strain evidence="8 9">JCM 11839</strain>
    </source>
</reference>
<feature type="transmembrane region" description="Helical" evidence="6">
    <location>
        <begin position="248"/>
        <end position="267"/>
    </location>
</feature>
<proteinExistence type="inferred from homology"/>
<keyword evidence="3 6" id="KW-1133">Transmembrane helix</keyword>
<keyword evidence="6" id="KW-1003">Cell membrane</keyword>
<gene>
    <name evidence="8" type="ORF">HF577_19365</name>
</gene>
<dbReference type="Pfam" id="PF01061">
    <property type="entry name" value="ABC2_membrane"/>
    <property type="match status" value="1"/>
</dbReference>
<evidence type="ECO:0000313" key="8">
    <source>
        <dbReference type="EMBL" id="NMH79240.1"/>
    </source>
</evidence>
<dbReference type="PROSITE" id="PS51012">
    <property type="entry name" value="ABC_TM2"/>
    <property type="match status" value="1"/>
</dbReference>
<keyword evidence="4 6" id="KW-0472">Membrane</keyword>
<dbReference type="EMBL" id="JAAXKY010000063">
    <property type="protein sequence ID" value="NMH79240.1"/>
    <property type="molecule type" value="Genomic_DNA"/>
</dbReference>
<feature type="transmembrane region" description="Helical" evidence="6">
    <location>
        <begin position="70"/>
        <end position="89"/>
    </location>
</feature>
<keyword evidence="6" id="KW-0813">Transport</keyword>
<dbReference type="InterPro" id="IPR000412">
    <property type="entry name" value="ABC_2_transport"/>
</dbReference>
<feature type="transmembrane region" description="Helical" evidence="6">
    <location>
        <begin position="186"/>
        <end position="207"/>
    </location>
</feature>
<dbReference type="PANTHER" id="PTHR43229:SF2">
    <property type="entry name" value="NODULATION PROTEIN J"/>
    <property type="match status" value="1"/>
</dbReference>
<keyword evidence="9" id="KW-1185">Reference proteome</keyword>
<keyword evidence="5" id="KW-0046">Antibiotic resistance</keyword>
<dbReference type="InterPro" id="IPR051784">
    <property type="entry name" value="Nod_factor_ABC_transporter"/>
</dbReference>
<dbReference type="InterPro" id="IPR047817">
    <property type="entry name" value="ABC2_TM_bact-type"/>
</dbReference>
<evidence type="ECO:0000313" key="9">
    <source>
        <dbReference type="Proteomes" id="UP001296706"/>
    </source>
</evidence>
<protein>
    <recommendedName>
        <fullName evidence="6">Transport permease protein</fullName>
    </recommendedName>
</protein>
<feature type="domain" description="ABC transmembrane type-2" evidence="7">
    <location>
        <begin position="35"/>
        <end position="269"/>
    </location>
</feature>
<dbReference type="InterPro" id="IPR013525">
    <property type="entry name" value="ABC2_TM"/>
</dbReference>
<feature type="transmembrane region" description="Helical" evidence="6">
    <location>
        <begin position="150"/>
        <end position="174"/>
    </location>
</feature>
<accession>A0ABX1RIM9</accession>
<evidence type="ECO:0000256" key="3">
    <source>
        <dbReference type="ARBA" id="ARBA00022989"/>
    </source>
</evidence>
<sequence length="271" mass="28386">MTTTATNPVPARSRPLVDGAAAASRVLAKLRHDPAGIALTLAAPVMLVLVFGYIFGSAIAVPGSGDYREFLVPGLFVTIAFNLIPAMIAMARDSGRGVVDRFRSMPISRVAVPFGQAAATALYGLGCLLLMAACGLLVGWRIRTGIGPALGALGLLVAFQFAATWIGMFLGLVIRNEEAAGQLSVLVLPVGMLSNVFVPTAGMPAWLRTIADWNPVSAVTAAVRELCGNPTAPTNGAWPLEHPVLASLLWTALLLAVFVPLCTARYARPRD</sequence>
<dbReference type="PIRSF" id="PIRSF006648">
    <property type="entry name" value="DrrB"/>
    <property type="match status" value="1"/>
</dbReference>
<comment type="subcellular location">
    <subcellularLocation>
        <location evidence="6">Cell membrane</location>
        <topology evidence="6">Multi-pass membrane protein</topology>
    </subcellularLocation>
    <subcellularLocation>
        <location evidence="1">Membrane</location>
        <topology evidence="1">Multi-pass membrane protein</topology>
    </subcellularLocation>
</comment>
<evidence type="ECO:0000256" key="1">
    <source>
        <dbReference type="ARBA" id="ARBA00004141"/>
    </source>
</evidence>
<organism evidence="8 9">
    <name type="scientific">Pseudonocardia xinjiangensis</name>
    <dbReference type="NCBI Taxonomy" id="75289"/>
    <lineage>
        <taxon>Bacteria</taxon>
        <taxon>Bacillati</taxon>
        <taxon>Actinomycetota</taxon>
        <taxon>Actinomycetes</taxon>
        <taxon>Pseudonocardiales</taxon>
        <taxon>Pseudonocardiaceae</taxon>
        <taxon>Pseudonocardia</taxon>
    </lineage>
</organism>
<keyword evidence="2 6" id="KW-0812">Transmembrane</keyword>
<feature type="transmembrane region" description="Helical" evidence="6">
    <location>
        <begin position="35"/>
        <end position="58"/>
    </location>
</feature>